<name>A0A3M7RHR1_BRAPC</name>
<reference evidence="1 2" key="1">
    <citation type="journal article" date="2018" name="Sci. Rep.">
        <title>Genomic signatures of local adaptation to the degree of environmental predictability in rotifers.</title>
        <authorList>
            <person name="Franch-Gras L."/>
            <person name="Hahn C."/>
            <person name="Garcia-Roger E.M."/>
            <person name="Carmona M.J."/>
            <person name="Serra M."/>
            <person name="Gomez A."/>
        </authorList>
    </citation>
    <scope>NUCLEOTIDE SEQUENCE [LARGE SCALE GENOMIC DNA]</scope>
    <source>
        <strain evidence="1">HYR1</strain>
    </source>
</reference>
<dbReference type="Proteomes" id="UP000276133">
    <property type="component" value="Unassembled WGS sequence"/>
</dbReference>
<evidence type="ECO:0000313" key="2">
    <source>
        <dbReference type="Proteomes" id="UP000276133"/>
    </source>
</evidence>
<dbReference type="EMBL" id="REGN01003349">
    <property type="protein sequence ID" value="RNA23116.1"/>
    <property type="molecule type" value="Genomic_DNA"/>
</dbReference>
<accession>A0A3M7RHR1</accession>
<dbReference type="AlphaFoldDB" id="A0A3M7RHR1"/>
<comment type="caution">
    <text evidence="1">The sequence shown here is derived from an EMBL/GenBank/DDBJ whole genome shotgun (WGS) entry which is preliminary data.</text>
</comment>
<proteinExistence type="predicted"/>
<protein>
    <submittedName>
        <fullName evidence="1">Uncharacterized protein</fullName>
    </submittedName>
</protein>
<gene>
    <name evidence="1" type="ORF">BpHYR1_035322</name>
</gene>
<sequence length="66" mass="7648">MLKTNNNNFERFEKNNFSKCFVKNTIVCLNCLRLIKGQTIQAICGSSKLKTSIKDNMNFRKIMLNS</sequence>
<organism evidence="1 2">
    <name type="scientific">Brachionus plicatilis</name>
    <name type="common">Marine rotifer</name>
    <name type="synonym">Brachionus muelleri</name>
    <dbReference type="NCBI Taxonomy" id="10195"/>
    <lineage>
        <taxon>Eukaryota</taxon>
        <taxon>Metazoa</taxon>
        <taxon>Spiralia</taxon>
        <taxon>Gnathifera</taxon>
        <taxon>Rotifera</taxon>
        <taxon>Eurotatoria</taxon>
        <taxon>Monogononta</taxon>
        <taxon>Pseudotrocha</taxon>
        <taxon>Ploima</taxon>
        <taxon>Brachionidae</taxon>
        <taxon>Brachionus</taxon>
    </lineage>
</organism>
<evidence type="ECO:0000313" key="1">
    <source>
        <dbReference type="EMBL" id="RNA23116.1"/>
    </source>
</evidence>
<keyword evidence="2" id="KW-1185">Reference proteome</keyword>